<dbReference type="InterPro" id="IPR003660">
    <property type="entry name" value="HAMP_dom"/>
</dbReference>
<gene>
    <name evidence="8" type="ORF">FJR48_06565</name>
</gene>
<dbReference type="SUPFAM" id="SSF103190">
    <property type="entry name" value="Sensory domain-like"/>
    <property type="match status" value="1"/>
</dbReference>
<dbReference type="InterPro" id="IPR029151">
    <property type="entry name" value="Sensor-like_sf"/>
</dbReference>
<evidence type="ECO:0000256" key="1">
    <source>
        <dbReference type="ARBA" id="ARBA00023224"/>
    </source>
</evidence>
<comment type="similarity">
    <text evidence="2">Belongs to the methyl-accepting chemotaxis (MCP) protein family.</text>
</comment>
<feature type="domain" description="Methyl-accepting transducer" evidence="6">
    <location>
        <begin position="379"/>
        <end position="586"/>
    </location>
</feature>
<dbReference type="RefSeq" id="WP_152307349.1">
    <property type="nucleotide sequence ID" value="NZ_CP043617.1"/>
</dbReference>
<reference evidence="8 9" key="1">
    <citation type="submission" date="2019-09" db="EMBL/GenBank/DDBJ databases">
        <title>Sulfurimonas gotlandica sp. nov., a chemoautotrophic and psychrotolerant epsilonproteobacterium isolated from a pelagic redoxcline, and an emended description of the genus Sulfurimonas.</title>
        <authorList>
            <person name="Wang S."/>
            <person name="Jiang L."/>
            <person name="Shao S."/>
        </authorList>
    </citation>
    <scope>NUCLEOTIDE SEQUENCE [LARGE SCALE GENOMIC DNA]</scope>
    <source>
        <strain evidence="8 9">GYSZ_1</strain>
    </source>
</reference>
<dbReference type="SMART" id="SM00304">
    <property type="entry name" value="HAMP"/>
    <property type="match status" value="1"/>
</dbReference>
<organism evidence="8 9">
    <name type="scientific">Sulfurimonas lithotrophica</name>
    <dbReference type="NCBI Taxonomy" id="2590022"/>
    <lineage>
        <taxon>Bacteria</taxon>
        <taxon>Pseudomonadati</taxon>
        <taxon>Campylobacterota</taxon>
        <taxon>Epsilonproteobacteria</taxon>
        <taxon>Campylobacterales</taxon>
        <taxon>Sulfurimonadaceae</taxon>
        <taxon>Sulfurimonas</taxon>
    </lineage>
</organism>
<evidence type="ECO:0000256" key="4">
    <source>
        <dbReference type="SAM" id="Coils"/>
    </source>
</evidence>
<keyword evidence="5" id="KW-0472">Membrane</keyword>
<feature type="transmembrane region" description="Helical" evidence="5">
    <location>
        <begin position="12"/>
        <end position="32"/>
    </location>
</feature>
<dbReference type="Proteomes" id="UP000326944">
    <property type="component" value="Chromosome"/>
</dbReference>
<dbReference type="InterPro" id="IPR029150">
    <property type="entry name" value="dCache_3"/>
</dbReference>
<evidence type="ECO:0000259" key="7">
    <source>
        <dbReference type="PROSITE" id="PS50885"/>
    </source>
</evidence>
<keyword evidence="5" id="KW-0812">Transmembrane</keyword>
<evidence type="ECO:0000256" key="5">
    <source>
        <dbReference type="SAM" id="Phobius"/>
    </source>
</evidence>
<dbReference type="OrthoDB" id="9765597at2"/>
<protein>
    <submittedName>
        <fullName evidence="8">HAMP domain-containing protein</fullName>
    </submittedName>
</protein>
<dbReference type="EMBL" id="CP043617">
    <property type="protein sequence ID" value="QFR49406.1"/>
    <property type="molecule type" value="Genomic_DNA"/>
</dbReference>
<name>A0A5P8P106_9BACT</name>
<dbReference type="KEGG" id="sulg:FJR48_06565"/>
<dbReference type="SUPFAM" id="SSF58104">
    <property type="entry name" value="Methyl-accepting chemotaxis protein (MCP) signaling domain"/>
    <property type="match status" value="1"/>
</dbReference>
<keyword evidence="1 3" id="KW-0807">Transducer</keyword>
<dbReference type="GO" id="GO:0007165">
    <property type="term" value="P:signal transduction"/>
    <property type="evidence" value="ECO:0007669"/>
    <property type="project" value="UniProtKB-KW"/>
</dbReference>
<dbReference type="AlphaFoldDB" id="A0A5P8P106"/>
<evidence type="ECO:0000256" key="2">
    <source>
        <dbReference type="ARBA" id="ARBA00029447"/>
    </source>
</evidence>
<sequence length="708" mass="79503">MFSNMSIGKKIHIPLILSIIIGFVIVIGNYFFSIKEMKEDVYSNQSKSLKLVYQKYMDSKRNIGLTNAINISKNYNVIRSLKENNRQIAIDGISSISGEFKEFTNYKNIKIHIHDTNVHSFLRAWKPEKFGDDLSSFRKTVVQVKQTKKPIVDIELGRAGLVLRGLSPVINEGEYLGSVEFMQGLNSIVKAARKNYDYEMAILMKNEFLSTATALKNAPKTGEYTLAIKESVVNKDFFNDLKNIDISNTKKYQLSDEYFVISQEIKDFSNKVVGFALIGKKISDVEHIVSKSEDSLLRQVYIMLAVDVFILVFLVLVIQRGVSSPLREFESIATELSQGEADLSKRLPVKSNDEIGHASNSFNIFLDKVESIAKSAEDEAKSAEDAKKEVEHSLERNRLNLALSDSMIKGSVDNANNLKATMENNVKSINEVNNLNASTSKVIENVTKSTNEIIETISNITNMTNESRESSDHLNTNVEEIFNVISLIKDISDQTNLLALNAAIEAARAGEHGRGFAVVADEVRKLAESTQKATSEVEANISILKQNSITMSENTEKIDRYTHESQAKLDDFKVTLNDMVLNAEKIKEDNSIIGHELFSNMAKLDHMIYKNLAYSAAFEGKSDDSLGSHSECRFGNWYVNEGKKEFAMSPSYSKLEKPHKKVHDSVLKVMSILKQANESDANEIIKLFKEAEEASKELFSCLDDMVKE</sequence>
<feature type="transmembrane region" description="Helical" evidence="5">
    <location>
        <begin position="300"/>
        <end position="318"/>
    </location>
</feature>
<evidence type="ECO:0000313" key="8">
    <source>
        <dbReference type="EMBL" id="QFR49406.1"/>
    </source>
</evidence>
<evidence type="ECO:0000259" key="6">
    <source>
        <dbReference type="PROSITE" id="PS50111"/>
    </source>
</evidence>
<keyword evidence="4" id="KW-0175">Coiled coil</keyword>
<dbReference type="InterPro" id="IPR004089">
    <property type="entry name" value="MCPsignal_dom"/>
</dbReference>
<feature type="domain" description="HAMP" evidence="7">
    <location>
        <begin position="320"/>
        <end position="374"/>
    </location>
</feature>
<dbReference type="Gene3D" id="6.10.250.3200">
    <property type="match status" value="1"/>
</dbReference>
<dbReference type="PROSITE" id="PS50111">
    <property type="entry name" value="CHEMOTAXIS_TRANSDUC_2"/>
    <property type="match status" value="1"/>
</dbReference>
<dbReference type="SMART" id="SM00283">
    <property type="entry name" value="MA"/>
    <property type="match status" value="1"/>
</dbReference>
<dbReference type="Gene3D" id="1.20.120.30">
    <property type="entry name" value="Aspartate receptor, ligand-binding domain"/>
    <property type="match status" value="1"/>
</dbReference>
<dbReference type="CDD" id="cd06225">
    <property type="entry name" value="HAMP"/>
    <property type="match status" value="1"/>
</dbReference>
<keyword evidence="9" id="KW-1185">Reference proteome</keyword>
<feature type="coiled-coil region" evidence="4">
    <location>
        <begin position="366"/>
        <end position="432"/>
    </location>
</feature>
<evidence type="ECO:0000256" key="3">
    <source>
        <dbReference type="PROSITE-ProRule" id="PRU00284"/>
    </source>
</evidence>
<accession>A0A5P8P106</accession>
<dbReference type="Gene3D" id="6.10.340.10">
    <property type="match status" value="1"/>
</dbReference>
<evidence type="ECO:0000313" key="9">
    <source>
        <dbReference type="Proteomes" id="UP000326944"/>
    </source>
</evidence>
<keyword evidence="5" id="KW-1133">Transmembrane helix</keyword>
<dbReference type="Pfam" id="PF00672">
    <property type="entry name" value="HAMP"/>
    <property type="match status" value="1"/>
</dbReference>
<dbReference type="InterPro" id="IPR025991">
    <property type="entry name" value="Chemoreceptor_zinc-bind_dom"/>
</dbReference>
<dbReference type="PROSITE" id="PS50885">
    <property type="entry name" value="HAMP"/>
    <property type="match status" value="1"/>
</dbReference>
<proteinExistence type="inferred from homology"/>
<dbReference type="PANTHER" id="PTHR32089:SF112">
    <property type="entry name" value="LYSOZYME-LIKE PROTEIN-RELATED"/>
    <property type="match status" value="1"/>
</dbReference>
<dbReference type="Pfam" id="PF14827">
    <property type="entry name" value="dCache_3"/>
    <property type="match status" value="1"/>
</dbReference>
<dbReference type="PANTHER" id="PTHR32089">
    <property type="entry name" value="METHYL-ACCEPTING CHEMOTAXIS PROTEIN MCPB"/>
    <property type="match status" value="1"/>
</dbReference>
<dbReference type="Pfam" id="PF00015">
    <property type="entry name" value="MCPsignal"/>
    <property type="match status" value="1"/>
</dbReference>
<dbReference type="Pfam" id="PF13682">
    <property type="entry name" value="CZB"/>
    <property type="match status" value="1"/>
</dbReference>
<dbReference type="GO" id="GO:0016020">
    <property type="term" value="C:membrane"/>
    <property type="evidence" value="ECO:0007669"/>
    <property type="project" value="InterPro"/>
</dbReference>